<dbReference type="Pfam" id="PF01807">
    <property type="entry name" value="Zn_ribbon_DnaG"/>
    <property type="match status" value="1"/>
</dbReference>
<gene>
    <name evidence="14" type="ORF">COY87_04540</name>
</gene>
<dbReference type="AlphaFoldDB" id="A0A2M7QIH5"/>
<proteinExistence type="inferred from homology"/>
<keyword evidence="4" id="KW-0548">Nucleotidyltransferase</keyword>
<dbReference type="InterPro" id="IPR037068">
    <property type="entry name" value="DNA_primase_core_N_sf"/>
</dbReference>
<dbReference type="InterPro" id="IPR006171">
    <property type="entry name" value="TOPRIM_dom"/>
</dbReference>
<feature type="zinc finger region" description="CHC2-type" evidence="12">
    <location>
        <begin position="35"/>
        <end position="60"/>
    </location>
</feature>
<dbReference type="PIRSF" id="PIRSF002811">
    <property type="entry name" value="DnaG"/>
    <property type="match status" value="1"/>
</dbReference>
<keyword evidence="3" id="KW-0808">Transferase</keyword>
<dbReference type="FunFam" id="3.90.580.10:FF:000001">
    <property type="entry name" value="DNA primase"/>
    <property type="match status" value="1"/>
</dbReference>
<evidence type="ECO:0000256" key="3">
    <source>
        <dbReference type="ARBA" id="ARBA00022679"/>
    </source>
</evidence>
<keyword evidence="5" id="KW-0235">DNA replication</keyword>
<dbReference type="SMART" id="SM00493">
    <property type="entry name" value="TOPRIM"/>
    <property type="match status" value="1"/>
</dbReference>
<name>A0A2M7QIH5_9BACT</name>
<evidence type="ECO:0000256" key="10">
    <source>
        <dbReference type="ARBA" id="ARBA00023125"/>
    </source>
</evidence>
<dbReference type="GO" id="GO:0000428">
    <property type="term" value="C:DNA-directed RNA polymerase complex"/>
    <property type="evidence" value="ECO:0007669"/>
    <property type="project" value="UniProtKB-KW"/>
</dbReference>
<dbReference type="GO" id="GO:0005737">
    <property type="term" value="C:cytoplasm"/>
    <property type="evidence" value="ECO:0007669"/>
    <property type="project" value="TreeGrafter"/>
</dbReference>
<evidence type="ECO:0000256" key="9">
    <source>
        <dbReference type="ARBA" id="ARBA00022842"/>
    </source>
</evidence>
<evidence type="ECO:0000256" key="1">
    <source>
        <dbReference type="ARBA" id="ARBA00022478"/>
    </source>
</evidence>
<dbReference type="Pfam" id="PF13155">
    <property type="entry name" value="Toprim_2"/>
    <property type="match status" value="1"/>
</dbReference>
<dbReference type="PANTHER" id="PTHR30313">
    <property type="entry name" value="DNA PRIMASE"/>
    <property type="match status" value="1"/>
</dbReference>
<keyword evidence="11" id="KW-0804">Transcription</keyword>
<dbReference type="HAMAP" id="MF_00974">
    <property type="entry name" value="DNA_primase_DnaG"/>
    <property type="match status" value="1"/>
</dbReference>
<reference evidence="15" key="1">
    <citation type="submission" date="2017-09" db="EMBL/GenBank/DDBJ databases">
        <title>Depth-based differentiation of microbial function through sediment-hosted aquifers and enrichment of novel symbionts in the deep terrestrial subsurface.</title>
        <authorList>
            <person name="Probst A.J."/>
            <person name="Ladd B."/>
            <person name="Jarett J.K."/>
            <person name="Geller-Mcgrath D.E."/>
            <person name="Sieber C.M.K."/>
            <person name="Emerson J.B."/>
            <person name="Anantharaman K."/>
            <person name="Thomas B.C."/>
            <person name="Malmstrom R."/>
            <person name="Stieglmeier M."/>
            <person name="Klingl A."/>
            <person name="Woyke T."/>
            <person name="Ryan C.M."/>
            <person name="Banfield J.F."/>
        </authorList>
    </citation>
    <scope>NUCLEOTIDE SEQUENCE [LARGE SCALE GENOMIC DNA]</scope>
</reference>
<dbReference type="InterPro" id="IPR034151">
    <property type="entry name" value="TOPRIM_DnaG_bac"/>
</dbReference>
<dbReference type="SUPFAM" id="SSF57783">
    <property type="entry name" value="Zinc beta-ribbon"/>
    <property type="match status" value="1"/>
</dbReference>
<dbReference type="InterPro" id="IPR019475">
    <property type="entry name" value="DNA_primase_DnaB-bd"/>
</dbReference>
<keyword evidence="9" id="KW-0460">Magnesium</keyword>
<evidence type="ECO:0000256" key="7">
    <source>
        <dbReference type="ARBA" id="ARBA00022771"/>
    </source>
</evidence>
<dbReference type="CDD" id="cd03364">
    <property type="entry name" value="TOPRIM_DnaG_primases"/>
    <property type="match status" value="1"/>
</dbReference>
<keyword evidence="1" id="KW-0240">DNA-directed RNA polymerase</keyword>
<feature type="domain" description="Toprim" evidence="13">
    <location>
        <begin position="256"/>
        <end position="337"/>
    </location>
</feature>
<dbReference type="Gene3D" id="3.90.980.10">
    <property type="entry name" value="DNA primase, catalytic core, N-terminal domain"/>
    <property type="match status" value="1"/>
</dbReference>
<dbReference type="Pfam" id="PF08275">
    <property type="entry name" value="DNAG_N"/>
    <property type="match status" value="1"/>
</dbReference>
<dbReference type="InterPro" id="IPR006295">
    <property type="entry name" value="DNA_primase_DnaG"/>
</dbReference>
<dbReference type="InterPro" id="IPR013264">
    <property type="entry name" value="DNAG_N"/>
</dbReference>
<organism evidence="14 15">
    <name type="scientific">Candidatus Roizmanbacteria bacterium CG_4_10_14_0_8_um_filter_33_9</name>
    <dbReference type="NCBI Taxonomy" id="1974826"/>
    <lineage>
        <taxon>Bacteria</taxon>
        <taxon>Candidatus Roizmaniibacteriota</taxon>
    </lineage>
</organism>
<evidence type="ECO:0000256" key="4">
    <source>
        <dbReference type="ARBA" id="ARBA00022695"/>
    </source>
</evidence>
<dbReference type="NCBIfam" id="TIGR01391">
    <property type="entry name" value="dnaG"/>
    <property type="match status" value="1"/>
</dbReference>
<evidence type="ECO:0000256" key="8">
    <source>
        <dbReference type="ARBA" id="ARBA00022833"/>
    </source>
</evidence>
<sequence>MHETVEEIKKKQDIVEYIGSFVTLKKAGRNYKGLCPFHQEKSPSFIVSPDRQIWHCFGSCGEGGDVIRFLMKFENLTFPEAVKELANKLNIPISSSFSSEDSVWKKKERLFLLNRTACDFYHYVLLHSKFGKKAREYLAKRNIKSEIINTFEIGYAPSSWDSLRRFLFKKKFRDEDLMDAGLVIRTEKGSLFDRFRGRLVFPLKDARGNIVGFSGRLLSEDIKQAKYINTPETLIYHKRETLFGLHLAKESIRKEKNVIVVEGEFDMISPYQSGISNIVAIKGSALTKDQLLLIKRYTNKISLALDSDEAGAEAMKRGIKEAEELDFELGVIIFLEGKDPDDAIQKDPVSFKKAVMLPVPIYDFLISHFLKKYPEDTAFSKKNIGEEIVPFMVYINNPIVQSYYIKKLAIILGVDESSVESILRKAKYNKKAFISTKEKEKEPKGNRVEMIERHCLSLLFQTEDVCKNIMLLKTILEASDFSYPAYSNLFQELIKGCITANSLFNVNTFAQLLSPQLRSVYDEIYLSTSLDMGSQDQSILKLSYEIKQFSLKRQLQSFLTSDKIENQE</sequence>
<dbReference type="Gene3D" id="3.90.580.10">
    <property type="entry name" value="Zinc finger, CHC2-type domain"/>
    <property type="match status" value="1"/>
</dbReference>
<dbReference type="Proteomes" id="UP000229401">
    <property type="component" value="Unassembled WGS sequence"/>
</dbReference>
<comment type="cofactor">
    <cofactor evidence="12">
        <name>Zn(2+)</name>
        <dbReference type="ChEBI" id="CHEBI:29105"/>
    </cofactor>
    <text evidence="12">Binds 1 zinc ion per monomer.</text>
</comment>
<dbReference type="GO" id="GO:0003677">
    <property type="term" value="F:DNA binding"/>
    <property type="evidence" value="ECO:0007669"/>
    <property type="project" value="UniProtKB-KW"/>
</dbReference>
<evidence type="ECO:0000256" key="6">
    <source>
        <dbReference type="ARBA" id="ARBA00022723"/>
    </source>
</evidence>
<evidence type="ECO:0000256" key="5">
    <source>
        <dbReference type="ARBA" id="ARBA00022705"/>
    </source>
</evidence>
<dbReference type="GO" id="GO:0003899">
    <property type="term" value="F:DNA-directed RNA polymerase activity"/>
    <property type="evidence" value="ECO:0007669"/>
    <property type="project" value="InterPro"/>
</dbReference>
<keyword evidence="6 12" id="KW-0479">Metal-binding</keyword>
<dbReference type="GO" id="GO:1990077">
    <property type="term" value="C:primosome complex"/>
    <property type="evidence" value="ECO:0007669"/>
    <property type="project" value="UniProtKB-KW"/>
</dbReference>
<keyword evidence="10" id="KW-0238">DNA-binding</keyword>
<dbReference type="InterPro" id="IPR002694">
    <property type="entry name" value="Znf_CHC2"/>
</dbReference>
<keyword evidence="7 12" id="KW-0863">Zinc-finger</keyword>
<dbReference type="FunFam" id="3.90.980.10:FF:000001">
    <property type="entry name" value="DNA primase"/>
    <property type="match status" value="1"/>
</dbReference>
<evidence type="ECO:0000259" key="13">
    <source>
        <dbReference type="PROSITE" id="PS50880"/>
    </source>
</evidence>
<dbReference type="GO" id="GO:0006269">
    <property type="term" value="P:DNA replication, synthesis of primer"/>
    <property type="evidence" value="ECO:0007669"/>
    <property type="project" value="UniProtKB-KW"/>
</dbReference>
<dbReference type="Gene3D" id="3.40.1360.10">
    <property type="match status" value="1"/>
</dbReference>
<dbReference type="Pfam" id="PF10410">
    <property type="entry name" value="DnaB_bind"/>
    <property type="match status" value="1"/>
</dbReference>
<evidence type="ECO:0000256" key="2">
    <source>
        <dbReference type="ARBA" id="ARBA00022515"/>
    </source>
</evidence>
<keyword evidence="2" id="KW-0639">Primosome</keyword>
<dbReference type="PANTHER" id="PTHR30313:SF2">
    <property type="entry name" value="DNA PRIMASE"/>
    <property type="match status" value="1"/>
</dbReference>
<dbReference type="GO" id="GO:0008270">
    <property type="term" value="F:zinc ion binding"/>
    <property type="evidence" value="ECO:0007669"/>
    <property type="project" value="UniProtKB-KW"/>
</dbReference>
<comment type="caution">
    <text evidence="14">The sequence shown here is derived from an EMBL/GenBank/DDBJ whole genome shotgun (WGS) entry which is preliminary data.</text>
</comment>
<dbReference type="InterPro" id="IPR050219">
    <property type="entry name" value="DnaG_primase"/>
</dbReference>
<keyword evidence="8 12" id="KW-0862">Zinc</keyword>
<feature type="non-terminal residue" evidence="14">
    <location>
        <position position="568"/>
    </location>
</feature>
<dbReference type="InterPro" id="IPR030846">
    <property type="entry name" value="DnaG_bac"/>
</dbReference>
<evidence type="ECO:0000313" key="15">
    <source>
        <dbReference type="Proteomes" id="UP000229401"/>
    </source>
</evidence>
<dbReference type="SMART" id="SM00400">
    <property type="entry name" value="ZnF_CHCC"/>
    <property type="match status" value="1"/>
</dbReference>
<accession>A0A2M7QIH5</accession>
<evidence type="ECO:0000313" key="14">
    <source>
        <dbReference type="EMBL" id="PIY71751.1"/>
    </source>
</evidence>
<evidence type="ECO:0000256" key="12">
    <source>
        <dbReference type="PIRSR" id="PIRSR002811-1"/>
    </source>
</evidence>
<protein>
    <submittedName>
        <fullName evidence="14">DNA primase</fullName>
    </submittedName>
</protein>
<dbReference type="EMBL" id="PFLI01000153">
    <property type="protein sequence ID" value="PIY71751.1"/>
    <property type="molecule type" value="Genomic_DNA"/>
</dbReference>
<dbReference type="SUPFAM" id="SSF56731">
    <property type="entry name" value="DNA primase core"/>
    <property type="match status" value="1"/>
</dbReference>
<dbReference type="PROSITE" id="PS50880">
    <property type="entry name" value="TOPRIM"/>
    <property type="match status" value="1"/>
</dbReference>
<dbReference type="InterPro" id="IPR036977">
    <property type="entry name" value="DNA_primase_Znf_CHC2"/>
</dbReference>
<evidence type="ECO:0000256" key="11">
    <source>
        <dbReference type="ARBA" id="ARBA00023163"/>
    </source>
</evidence>